<dbReference type="Proteomes" id="UP000176786">
    <property type="component" value="Unassembled WGS sequence"/>
</dbReference>
<accession>A0A1F5P716</accession>
<dbReference type="EMBL" id="MFES01000025">
    <property type="protein sequence ID" value="OGE85562.1"/>
    <property type="molecule type" value="Genomic_DNA"/>
</dbReference>
<name>A0A1F5P716_9BACT</name>
<feature type="active site" description="Tele-phosphohistidine intermediate" evidence="1">
    <location>
        <position position="8"/>
    </location>
</feature>
<feature type="active site" description="Proton donor/acceptor" evidence="1">
    <location>
        <position position="81"/>
    </location>
</feature>
<evidence type="ECO:0000256" key="2">
    <source>
        <dbReference type="PIRSR" id="PIRSR613078-2"/>
    </source>
</evidence>
<dbReference type="PANTHER" id="PTHR48100">
    <property type="entry name" value="BROAD-SPECIFICITY PHOSPHATASE YOR283W-RELATED"/>
    <property type="match status" value="1"/>
</dbReference>
<dbReference type="STRING" id="1817832.A3J48_04555"/>
<sequence length="191" mass="21704">MKILLIRHGESTGDIENRYGGTYDDHLTDKGKSDAAITAEKLISKQIEAIYCSPKIRAKEAAQIINSKLNLPFNVIEGLEERDYGILNGIDKDEAKQKYPEIVEQHKNIYNTDPEGESYEDFKKRILTTLTNIIGNNNYKTIAIITHGGPIKLIYRVLFQTGELENVGDYGILELEKDKVYKFISLTKLHN</sequence>
<evidence type="ECO:0000313" key="3">
    <source>
        <dbReference type="EMBL" id="OGE85562.1"/>
    </source>
</evidence>
<comment type="caution">
    <text evidence="3">The sequence shown here is derived from an EMBL/GenBank/DDBJ whole genome shotgun (WGS) entry which is preliminary data.</text>
</comment>
<feature type="binding site" evidence="2">
    <location>
        <position position="57"/>
    </location>
    <ligand>
        <name>substrate</name>
    </ligand>
</feature>
<evidence type="ECO:0000313" key="4">
    <source>
        <dbReference type="Proteomes" id="UP000176786"/>
    </source>
</evidence>
<dbReference type="InterPro" id="IPR013078">
    <property type="entry name" value="His_Pase_superF_clade-1"/>
</dbReference>
<dbReference type="AlphaFoldDB" id="A0A1F5P716"/>
<dbReference type="GO" id="GO:0016791">
    <property type="term" value="F:phosphatase activity"/>
    <property type="evidence" value="ECO:0007669"/>
    <property type="project" value="TreeGrafter"/>
</dbReference>
<dbReference type="GO" id="GO:0005737">
    <property type="term" value="C:cytoplasm"/>
    <property type="evidence" value="ECO:0007669"/>
    <property type="project" value="TreeGrafter"/>
</dbReference>
<dbReference type="SUPFAM" id="SSF53254">
    <property type="entry name" value="Phosphoglycerate mutase-like"/>
    <property type="match status" value="1"/>
</dbReference>
<dbReference type="Gene3D" id="3.40.50.1240">
    <property type="entry name" value="Phosphoglycerate mutase-like"/>
    <property type="match status" value="1"/>
</dbReference>
<dbReference type="InterPro" id="IPR029033">
    <property type="entry name" value="His_PPase_superfam"/>
</dbReference>
<evidence type="ECO:0008006" key="5">
    <source>
        <dbReference type="Google" id="ProtNLM"/>
    </source>
</evidence>
<dbReference type="PIRSF" id="PIRSF000709">
    <property type="entry name" value="6PFK_2-Ptase"/>
    <property type="match status" value="1"/>
</dbReference>
<protein>
    <recommendedName>
        <fullName evidence="5">Phosphoglycerate mutase</fullName>
    </recommendedName>
</protein>
<feature type="binding site" evidence="2">
    <location>
        <begin position="81"/>
        <end position="84"/>
    </location>
    <ligand>
        <name>substrate</name>
    </ligand>
</feature>
<dbReference type="PANTHER" id="PTHR48100:SF1">
    <property type="entry name" value="HISTIDINE PHOSPHATASE FAMILY PROTEIN-RELATED"/>
    <property type="match status" value="1"/>
</dbReference>
<dbReference type="Pfam" id="PF00300">
    <property type="entry name" value="His_Phos_1"/>
    <property type="match status" value="1"/>
</dbReference>
<evidence type="ECO:0000256" key="1">
    <source>
        <dbReference type="PIRSR" id="PIRSR613078-1"/>
    </source>
</evidence>
<dbReference type="InterPro" id="IPR050275">
    <property type="entry name" value="PGM_Phosphatase"/>
</dbReference>
<reference evidence="3 4" key="1">
    <citation type="journal article" date="2016" name="Nat. Commun.">
        <title>Thousands of microbial genomes shed light on interconnected biogeochemical processes in an aquifer system.</title>
        <authorList>
            <person name="Anantharaman K."/>
            <person name="Brown C.T."/>
            <person name="Hug L.A."/>
            <person name="Sharon I."/>
            <person name="Castelle C.J."/>
            <person name="Probst A.J."/>
            <person name="Thomas B.C."/>
            <person name="Singh A."/>
            <person name="Wilkins M.J."/>
            <person name="Karaoz U."/>
            <person name="Brodie E.L."/>
            <person name="Williams K.H."/>
            <person name="Hubbard S.S."/>
            <person name="Banfield J.F."/>
        </authorList>
    </citation>
    <scope>NUCLEOTIDE SEQUENCE [LARGE SCALE GENOMIC DNA]</scope>
</reference>
<dbReference type="SMART" id="SM00855">
    <property type="entry name" value="PGAM"/>
    <property type="match status" value="1"/>
</dbReference>
<feature type="binding site" evidence="2">
    <location>
        <position position="92"/>
    </location>
    <ligand>
        <name>substrate</name>
    </ligand>
</feature>
<proteinExistence type="predicted"/>
<dbReference type="CDD" id="cd07067">
    <property type="entry name" value="HP_PGM_like"/>
    <property type="match status" value="1"/>
</dbReference>
<organism evidence="3 4">
    <name type="scientific">Candidatus Doudnabacteria bacterium RIFCSPHIGHO2_02_FULL_46_11</name>
    <dbReference type="NCBI Taxonomy" id="1817832"/>
    <lineage>
        <taxon>Bacteria</taxon>
        <taxon>Candidatus Doudnaibacteriota</taxon>
    </lineage>
</organism>
<gene>
    <name evidence="3" type="ORF">A3J48_04555</name>
</gene>